<evidence type="ECO:0000313" key="6">
    <source>
        <dbReference type="EMBL" id="KAF1957289.1"/>
    </source>
</evidence>
<dbReference type="Pfam" id="PF11968">
    <property type="entry name" value="Bmt2"/>
    <property type="match status" value="1"/>
</dbReference>
<dbReference type="GO" id="GO:0016433">
    <property type="term" value="F:rRNA (adenine) methyltransferase activity"/>
    <property type="evidence" value="ECO:0007669"/>
    <property type="project" value="UniProtKB-UniRule"/>
</dbReference>
<protein>
    <recommendedName>
        <fullName evidence="4">25S rRNA adenine-N(1) methyltransferase</fullName>
        <ecNumber evidence="4">2.1.1.-</ecNumber>
    </recommendedName>
</protein>
<proteinExistence type="inferred from homology"/>
<keyword evidence="2 4" id="KW-0808">Transferase</keyword>
<evidence type="ECO:0000256" key="5">
    <source>
        <dbReference type="SAM" id="MobiDB-lite"/>
    </source>
</evidence>
<dbReference type="HAMAP" id="MF_03044">
    <property type="entry name" value="BMT2"/>
    <property type="match status" value="1"/>
</dbReference>
<reference evidence="6" key="1">
    <citation type="journal article" date="2020" name="Stud. Mycol.">
        <title>101 Dothideomycetes genomes: a test case for predicting lifestyles and emergence of pathogens.</title>
        <authorList>
            <person name="Haridas S."/>
            <person name="Albert R."/>
            <person name="Binder M."/>
            <person name="Bloem J."/>
            <person name="Labutti K."/>
            <person name="Salamov A."/>
            <person name="Andreopoulos B."/>
            <person name="Baker S."/>
            <person name="Barry K."/>
            <person name="Bills G."/>
            <person name="Bluhm B."/>
            <person name="Cannon C."/>
            <person name="Castanera R."/>
            <person name="Culley D."/>
            <person name="Daum C."/>
            <person name="Ezra D."/>
            <person name="Gonzalez J."/>
            <person name="Henrissat B."/>
            <person name="Kuo A."/>
            <person name="Liang C."/>
            <person name="Lipzen A."/>
            <person name="Lutzoni F."/>
            <person name="Magnuson J."/>
            <person name="Mondo S."/>
            <person name="Nolan M."/>
            <person name="Ohm R."/>
            <person name="Pangilinan J."/>
            <person name="Park H.-J."/>
            <person name="Ramirez L."/>
            <person name="Alfaro M."/>
            <person name="Sun H."/>
            <person name="Tritt A."/>
            <person name="Yoshinaga Y."/>
            <person name="Zwiers L.-H."/>
            <person name="Turgeon B."/>
            <person name="Goodwin S."/>
            <person name="Spatafora J."/>
            <person name="Crous P."/>
            <person name="Grigoriev I."/>
        </authorList>
    </citation>
    <scope>NUCLEOTIDE SEQUENCE</scope>
    <source>
        <strain evidence="6">CBS 675.92</strain>
    </source>
</reference>
<comment type="function">
    <text evidence="4">S-adenosyl-L-methionine-dependent methyltransferase that specifically methylates the N(1) position of an adenine present in helix 65 in 25S rRNA.</text>
</comment>
<feature type="compositionally biased region" description="Basic residues" evidence="5">
    <location>
        <begin position="1"/>
        <end position="11"/>
    </location>
</feature>
<evidence type="ECO:0000313" key="7">
    <source>
        <dbReference type="Proteomes" id="UP000800035"/>
    </source>
</evidence>
<feature type="binding site" evidence="4">
    <location>
        <position position="142"/>
    </location>
    <ligand>
        <name>S-adenosyl-L-methionine</name>
        <dbReference type="ChEBI" id="CHEBI:59789"/>
    </ligand>
</feature>
<keyword evidence="3 4" id="KW-0949">S-adenosyl-L-methionine</keyword>
<dbReference type="InterPro" id="IPR029063">
    <property type="entry name" value="SAM-dependent_MTases_sf"/>
</dbReference>
<dbReference type="InterPro" id="IPR021867">
    <property type="entry name" value="Bmt2/SAMTOR"/>
</dbReference>
<comment type="subcellular location">
    <subcellularLocation>
        <location evidence="4">Nucleus</location>
        <location evidence="4">Nucleolus</location>
    </subcellularLocation>
</comment>
<accession>A0A6A5U002</accession>
<sequence>MAIRKRPKTLSHGRPSVNRPKERMSSQQSRSIIRTHHRLEKQRAAAIKKGDAESAEAIAKTIERNGGLKLYQVASKQGQSKERGGDSSKVLVEWLRKARIIQNEVDQSNQSMGLIQCLEVGALSMKNEISKFPDQISMTRIDLNSQGAGITKQDFMDRPLPKNSADTFDIISLSLVLNYVPDAAQRGEMLKRVTQFLHRRSTFVSSNNCTLPVLFLVLPLPCVENSRYLDEDLLLRITTNLGLTLANKKMTPKLCHYLFSLTGKGNGEKTGKRKVRDGPAMNNFCIVIE</sequence>
<keyword evidence="7" id="KW-1185">Reference proteome</keyword>
<feature type="binding site" evidence="4">
    <location>
        <position position="121"/>
    </location>
    <ligand>
        <name>S-adenosyl-L-methionine</name>
        <dbReference type="ChEBI" id="CHEBI:59789"/>
    </ligand>
</feature>
<dbReference type="EC" id="2.1.1.-" evidence="4"/>
<dbReference type="SUPFAM" id="SSF53335">
    <property type="entry name" value="S-adenosyl-L-methionine-dependent methyltransferases"/>
    <property type="match status" value="1"/>
</dbReference>
<keyword evidence="4" id="KW-0539">Nucleus</keyword>
<evidence type="ECO:0000256" key="2">
    <source>
        <dbReference type="ARBA" id="ARBA00022679"/>
    </source>
</evidence>
<evidence type="ECO:0000256" key="3">
    <source>
        <dbReference type="ARBA" id="ARBA00022691"/>
    </source>
</evidence>
<dbReference type="EMBL" id="ML976989">
    <property type="protein sequence ID" value="KAF1957289.1"/>
    <property type="molecule type" value="Genomic_DNA"/>
</dbReference>
<evidence type="ECO:0000256" key="1">
    <source>
        <dbReference type="ARBA" id="ARBA00022603"/>
    </source>
</evidence>
<keyword evidence="1 4" id="KW-0489">Methyltransferase</keyword>
<organism evidence="6 7">
    <name type="scientific">Byssothecium circinans</name>
    <dbReference type="NCBI Taxonomy" id="147558"/>
    <lineage>
        <taxon>Eukaryota</taxon>
        <taxon>Fungi</taxon>
        <taxon>Dikarya</taxon>
        <taxon>Ascomycota</taxon>
        <taxon>Pezizomycotina</taxon>
        <taxon>Dothideomycetes</taxon>
        <taxon>Pleosporomycetidae</taxon>
        <taxon>Pleosporales</taxon>
        <taxon>Massarineae</taxon>
        <taxon>Massarinaceae</taxon>
        <taxon>Byssothecium</taxon>
    </lineage>
</organism>
<dbReference type="PANTHER" id="PTHR21008:SF1">
    <property type="entry name" value="25S RRNA (ADENINE(2142)-N(1))-METHYLTRANSFERASE"/>
    <property type="match status" value="1"/>
</dbReference>
<comment type="similarity">
    <text evidence="4">Belongs to the BMT2 family.</text>
</comment>
<name>A0A6A5U002_9PLEO</name>
<feature type="region of interest" description="Disordered" evidence="5">
    <location>
        <begin position="1"/>
        <end position="33"/>
    </location>
</feature>
<evidence type="ECO:0000256" key="4">
    <source>
        <dbReference type="HAMAP-Rule" id="MF_03044"/>
    </source>
</evidence>
<dbReference type="PANTHER" id="PTHR21008">
    <property type="entry name" value="S-ADENOSYLMETHIONINE SENSOR UPSTREAM OF MTORC1-RELATED"/>
    <property type="match status" value="1"/>
</dbReference>
<dbReference type="GO" id="GO:0005730">
    <property type="term" value="C:nucleolus"/>
    <property type="evidence" value="ECO:0007669"/>
    <property type="project" value="UniProtKB-SubCell"/>
</dbReference>
<dbReference type="OrthoDB" id="5954793at2759"/>
<gene>
    <name evidence="6" type="ORF">CC80DRAFT_41740</name>
</gene>
<dbReference type="AlphaFoldDB" id="A0A6A5U002"/>
<dbReference type="Proteomes" id="UP000800035">
    <property type="component" value="Unassembled WGS sequence"/>
</dbReference>